<dbReference type="AlphaFoldDB" id="A0A543KE46"/>
<evidence type="ECO:0000256" key="4">
    <source>
        <dbReference type="ARBA" id="ARBA00022490"/>
    </source>
</evidence>
<dbReference type="InterPro" id="IPR033911">
    <property type="entry name" value="MetRS_core"/>
</dbReference>
<evidence type="ECO:0000256" key="2">
    <source>
        <dbReference type="ARBA" id="ARBA00004496"/>
    </source>
</evidence>
<evidence type="ECO:0000256" key="12">
    <source>
        <dbReference type="HAMAP-Rule" id="MF_00098"/>
    </source>
</evidence>
<comment type="cofactor">
    <cofactor evidence="12">
        <name>Zn(2+)</name>
        <dbReference type="ChEBI" id="CHEBI:29105"/>
    </cofactor>
    <text evidence="12">Binds 1 zinc ion per subunit.</text>
</comment>
<feature type="domain" description="Methionyl-tRNA synthetase anticodon-binding" evidence="14">
    <location>
        <begin position="425"/>
        <end position="575"/>
    </location>
</feature>
<evidence type="ECO:0000313" key="15">
    <source>
        <dbReference type="EMBL" id="TQM93361.1"/>
    </source>
</evidence>
<evidence type="ECO:0000256" key="6">
    <source>
        <dbReference type="ARBA" id="ARBA00022741"/>
    </source>
</evidence>
<feature type="short sequence motif" description="'KMSKS' region" evidence="12">
    <location>
        <begin position="350"/>
        <end position="354"/>
    </location>
</feature>
<feature type="binding site" evidence="12">
    <location>
        <position position="143"/>
    </location>
    <ligand>
        <name>Zn(2+)</name>
        <dbReference type="ChEBI" id="CHEBI:29105"/>
    </ligand>
</feature>
<dbReference type="Pfam" id="PF19303">
    <property type="entry name" value="Anticodon_3"/>
    <property type="match status" value="1"/>
</dbReference>
<dbReference type="HAMAP" id="MF_00098">
    <property type="entry name" value="Met_tRNA_synth_type1"/>
    <property type="match status" value="1"/>
</dbReference>
<comment type="caution">
    <text evidence="15">The sequence shown here is derived from an EMBL/GenBank/DDBJ whole genome shotgun (WGS) entry which is preliminary data.</text>
</comment>
<keyword evidence="16" id="KW-1185">Reference proteome</keyword>
<evidence type="ECO:0000259" key="13">
    <source>
        <dbReference type="Pfam" id="PF09334"/>
    </source>
</evidence>
<dbReference type="GO" id="GO:0004825">
    <property type="term" value="F:methionine-tRNA ligase activity"/>
    <property type="evidence" value="ECO:0007669"/>
    <property type="project" value="UniProtKB-UniRule"/>
</dbReference>
<keyword evidence="4 12" id="KW-0963">Cytoplasm</keyword>
<dbReference type="InterPro" id="IPR014758">
    <property type="entry name" value="Met-tRNA_synth"/>
</dbReference>
<feature type="domain" description="Methionyl/Leucyl tRNA synthetase" evidence="13">
    <location>
        <begin position="4"/>
        <end position="413"/>
    </location>
</feature>
<reference evidence="15 16" key="1">
    <citation type="submission" date="2019-06" db="EMBL/GenBank/DDBJ databases">
        <title>Genomic Encyclopedia of Archaeal and Bacterial Type Strains, Phase II (KMG-II): from individual species to whole genera.</title>
        <authorList>
            <person name="Goeker M."/>
        </authorList>
    </citation>
    <scope>NUCLEOTIDE SEQUENCE [LARGE SCALE GENOMIC DNA]</scope>
    <source>
        <strain evidence="15 16">DSM 18423</strain>
    </source>
</reference>
<dbReference type="PRINTS" id="PR01041">
    <property type="entry name" value="TRNASYNTHMET"/>
</dbReference>
<dbReference type="GO" id="GO:0046872">
    <property type="term" value="F:metal ion binding"/>
    <property type="evidence" value="ECO:0007669"/>
    <property type="project" value="UniProtKB-KW"/>
</dbReference>
<name>A0A543KE46_9RHOB</name>
<evidence type="ECO:0000256" key="1">
    <source>
        <dbReference type="ARBA" id="ARBA00003314"/>
    </source>
</evidence>
<dbReference type="EC" id="6.1.1.10" evidence="12"/>
<keyword evidence="10 12" id="KW-0030">Aminoacyl-tRNA synthetase</keyword>
<feature type="short sequence motif" description="'HIGH' region" evidence="12">
    <location>
        <begin position="11"/>
        <end position="21"/>
    </location>
</feature>
<feature type="binding site" evidence="12">
    <location>
        <position position="146"/>
    </location>
    <ligand>
        <name>Zn(2+)</name>
        <dbReference type="ChEBI" id="CHEBI:29105"/>
    </ligand>
</feature>
<keyword evidence="12" id="KW-0479">Metal-binding</keyword>
<dbReference type="NCBIfam" id="TIGR00398">
    <property type="entry name" value="metG"/>
    <property type="match status" value="1"/>
</dbReference>
<dbReference type="SUPFAM" id="SSF57770">
    <property type="entry name" value="Methionyl-tRNA synthetase (MetRS), Zn-domain"/>
    <property type="match status" value="1"/>
</dbReference>
<dbReference type="SUPFAM" id="SSF47323">
    <property type="entry name" value="Anticodon-binding domain of a subclass of class I aminoacyl-tRNA synthetases"/>
    <property type="match status" value="1"/>
</dbReference>
<dbReference type="InterPro" id="IPR014729">
    <property type="entry name" value="Rossmann-like_a/b/a_fold"/>
</dbReference>
<comment type="catalytic activity">
    <reaction evidence="11 12">
        <text>tRNA(Met) + L-methionine + ATP = L-methionyl-tRNA(Met) + AMP + diphosphate</text>
        <dbReference type="Rhea" id="RHEA:13481"/>
        <dbReference type="Rhea" id="RHEA-COMP:9667"/>
        <dbReference type="Rhea" id="RHEA-COMP:9698"/>
        <dbReference type="ChEBI" id="CHEBI:30616"/>
        <dbReference type="ChEBI" id="CHEBI:33019"/>
        <dbReference type="ChEBI" id="CHEBI:57844"/>
        <dbReference type="ChEBI" id="CHEBI:78442"/>
        <dbReference type="ChEBI" id="CHEBI:78530"/>
        <dbReference type="ChEBI" id="CHEBI:456215"/>
        <dbReference type="EC" id="6.1.1.10"/>
    </reaction>
</comment>
<dbReference type="OrthoDB" id="9810191at2"/>
<evidence type="ECO:0000256" key="3">
    <source>
        <dbReference type="ARBA" id="ARBA00008258"/>
    </source>
</evidence>
<comment type="subunit">
    <text evidence="12">Monomer.</text>
</comment>
<dbReference type="PANTHER" id="PTHR45765:SF1">
    <property type="entry name" value="METHIONINE--TRNA LIGASE, CYTOPLASMIC"/>
    <property type="match status" value="1"/>
</dbReference>
<organism evidence="15 16">
    <name type="scientific">Roseinatronobacter monicus</name>
    <dbReference type="NCBI Taxonomy" id="393481"/>
    <lineage>
        <taxon>Bacteria</taxon>
        <taxon>Pseudomonadati</taxon>
        <taxon>Pseudomonadota</taxon>
        <taxon>Alphaproteobacteria</taxon>
        <taxon>Rhodobacterales</taxon>
        <taxon>Paracoccaceae</taxon>
        <taxon>Roseinatronobacter</taxon>
    </lineage>
</organism>
<dbReference type="SUPFAM" id="SSF52374">
    <property type="entry name" value="Nucleotidylyl transferase"/>
    <property type="match status" value="1"/>
</dbReference>
<feature type="binding site" evidence="12">
    <location>
        <position position="353"/>
    </location>
    <ligand>
        <name>ATP</name>
        <dbReference type="ChEBI" id="CHEBI:30616"/>
    </ligand>
</feature>
<dbReference type="GO" id="GO:0017101">
    <property type="term" value="C:aminoacyl-tRNA synthetase multienzyme complex"/>
    <property type="evidence" value="ECO:0007669"/>
    <property type="project" value="TreeGrafter"/>
</dbReference>
<gene>
    <name evidence="12" type="primary">metG</name>
    <name evidence="15" type="ORF">BD293_1994</name>
</gene>
<keyword evidence="6 12" id="KW-0547">Nucleotide-binding</keyword>
<dbReference type="Pfam" id="PF09334">
    <property type="entry name" value="tRNA-synt_1g"/>
    <property type="match status" value="1"/>
</dbReference>
<dbReference type="Gene3D" id="2.20.28.20">
    <property type="entry name" value="Methionyl-tRNA synthetase, Zn-domain"/>
    <property type="match status" value="1"/>
</dbReference>
<evidence type="ECO:0000256" key="8">
    <source>
        <dbReference type="ARBA" id="ARBA00022840"/>
    </source>
</evidence>
<dbReference type="Gene3D" id="3.40.50.620">
    <property type="entry name" value="HUPs"/>
    <property type="match status" value="1"/>
</dbReference>
<dbReference type="Gene3D" id="1.10.730.10">
    <property type="entry name" value="Isoleucyl-tRNA Synthetase, Domain 1"/>
    <property type="match status" value="1"/>
</dbReference>
<keyword evidence="7 12" id="KW-0862">Zinc</keyword>
<comment type="similarity">
    <text evidence="3 12">Belongs to the class-I aminoacyl-tRNA synthetase family. MetG type 1 subfamily.</text>
</comment>
<dbReference type="FunFam" id="2.20.28.20:FF:000001">
    <property type="entry name" value="Methionine--tRNA ligase"/>
    <property type="match status" value="1"/>
</dbReference>
<comment type="subcellular location">
    <subcellularLocation>
        <location evidence="2 12">Cytoplasm</location>
    </subcellularLocation>
</comment>
<sequence length="575" mass="64774">MARILITSALPYINGIKHLGNLVGSQLPADLYARYCRARGHEVMFICATDEHGTPAELAAAKAGKPVAAYCTEMHEVQAELARGFKLSFDHFGRSSSRRNHILTQHMAARLAAAGLIEVVSEKQVYSHTDGRFLPDRYIEGTCPNCGYERARGDQCENCTKQLDPTDLINPRSAISGSTDLEVRETKHLFLRQSTLRDTLDIWIDSQRGWPVLTTSIAKKWLHDGDGLQDRGITRDLDWGVPVQFDGAPWQGMDGKVFYVWFDAPIEYIAATAEWADAHGLDDRAWQRWWREDMGAQDVRYVQFMGKDNVPFHTLSFPATLMGANFDKTEPWKMVDYIKSFNYLNYDGGQFSTSLGRGVFMDQALSILPADYWRWWLLSHAPENNDSEFTWENFQTSVNKDLADVLGNLVSRVTKFCRSKFGEVVPEGGSFGPREAQLVADLAKGLENYQSVMDGMAVRRSAQELRALWALGNEYLQEAAPWTRFKTDPEGAAAQIRLALNLIRFYAVISQPFIPDAAARTMAAMNCEDWSWPDDVATALNTLPAGHAFEVPEVLFAKITDEQRAEWEAQFAGQR</sequence>
<dbReference type="InterPro" id="IPR023458">
    <property type="entry name" value="Met-tRNA_ligase_1"/>
</dbReference>
<evidence type="ECO:0000256" key="11">
    <source>
        <dbReference type="ARBA" id="ARBA00047364"/>
    </source>
</evidence>
<evidence type="ECO:0000313" key="16">
    <source>
        <dbReference type="Proteomes" id="UP000320582"/>
    </source>
</evidence>
<dbReference type="InterPro" id="IPR009080">
    <property type="entry name" value="tRNAsynth_Ia_anticodon-bd"/>
</dbReference>
<feature type="binding site" evidence="12">
    <location>
        <position position="159"/>
    </location>
    <ligand>
        <name>Zn(2+)</name>
        <dbReference type="ChEBI" id="CHEBI:29105"/>
    </ligand>
</feature>
<comment type="function">
    <text evidence="1 12">Is required not only for elongation of protein synthesis but also for the initiation of all mRNA translation through initiator tRNA(fMet) aminoacylation.</text>
</comment>
<dbReference type="Proteomes" id="UP000320582">
    <property type="component" value="Unassembled WGS sequence"/>
</dbReference>
<dbReference type="InterPro" id="IPR041872">
    <property type="entry name" value="Anticodon_Met"/>
</dbReference>
<dbReference type="RefSeq" id="WP_142081230.1">
    <property type="nucleotide sequence ID" value="NZ_VFPT01000001.1"/>
</dbReference>
<evidence type="ECO:0000256" key="7">
    <source>
        <dbReference type="ARBA" id="ARBA00022833"/>
    </source>
</evidence>
<keyword evidence="9 12" id="KW-0648">Protein biosynthesis</keyword>
<protein>
    <recommendedName>
        <fullName evidence="12">Methionine--tRNA ligase</fullName>
        <ecNumber evidence="12">6.1.1.10</ecNumber>
    </recommendedName>
    <alternativeName>
        <fullName evidence="12">Methionyl-tRNA synthetase</fullName>
        <shortName evidence="12">MetRS</shortName>
    </alternativeName>
</protein>
<accession>A0A543KE46</accession>
<evidence type="ECO:0000256" key="10">
    <source>
        <dbReference type="ARBA" id="ARBA00023146"/>
    </source>
</evidence>
<dbReference type="GO" id="GO:0006431">
    <property type="term" value="P:methionyl-tRNA aminoacylation"/>
    <property type="evidence" value="ECO:0007669"/>
    <property type="project" value="UniProtKB-UniRule"/>
</dbReference>
<dbReference type="GO" id="GO:0005524">
    <property type="term" value="F:ATP binding"/>
    <property type="evidence" value="ECO:0007669"/>
    <property type="project" value="UniProtKB-UniRule"/>
</dbReference>
<dbReference type="GO" id="GO:0005829">
    <property type="term" value="C:cytosol"/>
    <property type="evidence" value="ECO:0007669"/>
    <property type="project" value="TreeGrafter"/>
</dbReference>
<keyword evidence="8 12" id="KW-0067">ATP-binding</keyword>
<feature type="binding site" evidence="12">
    <location>
        <position position="156"/>
    </location>
    <ligand>
        <name>Zn(2+)</name>
        <dbReference type="ChEBI" id="CHEBI:29105"/>
    </ligand>
</feature>
<dbReference type="PANTHER" id="PTHR45765">
    <property type="entry name" value="METHIONINE--TRNA LIGASE"/>
    <property type="match status" value="1"/>
</dbReference>
<dbReference type="EMBL" id="VFPT01000001">
    <property type="protein sequence ID" value="TQM93361.1"/>
    <property type="molecule type" value="Genomic_DNA"/>
</dbReference>
<dbReference type="InterPro" id="IPR029038">
    <property type="entry name" value="MetRS_Zn"/>
</dbReference>
<evidence type="ECO:0000256" key="5">
    <source>
        <dbReference type="ARBA" id="ARBA00022598"/>
    </source>
</evidence>
<proteinExistence type="inferred from homology"/>
<dbReference type="CDD" id="cd00814">
    <property type="entry name" value="MetRS_core"/>
    <property type="match status" value="1"/>
</dbReference>
<dbReference type="InterPro" id="IPR015413">
    <property type="entry name" value="Methionyl/Leucyl_tRNA_Synth"/>
</dbReference>
<keyword evidence="5 12" id="KW-0436">Ligase</keyword>
<evidence type="ECO:0000256" key="9">
    <source>
        <dbReference type="ARBA" id="ARBA00022917"/>
    </source>
</evidence>
<evidence type="ECO:0000259" key="14">
    <source>
        <dbReference type="Pfam" id="PF19303"/>
    </source>
</evidence>
<dbReference type="CDD" id="cd07957">
    <property type="entry name" value="Anticodon_Ia_Met"/>
    <property type="match status" value="1"/>
</dbReference>